<dbReference type="InterPro" id="IPR050463">
    <property type="entry name" value="Gfo/Idh/MocA_oxidrdct_glycsds"/>
</dbReference>
<evidence type="ECO:0000259" key="3">
    <source>
        <dbReference type="Pfam" id="PF22725"/>
    </source>
</evidence>
<dbReference type="RefSeq" id="WP_145078276.1">
    <property type="nucleotide sequence ID" value="NZ_CP036425.1"/>
</dbReference>
<name>A0A517YW40_9BACT</name>
<keyword evidence="5" id="KW-1185">Reference proteome</keyword>
<dbReference type="InterPro" id="IPR036291">
    <property type="entry name" value="NAD(P)-bd_dom_sf"/>
</dbReference>
<feature type="domain" description="GFO/IDH/MocA-like oxidoreductase" evidence="3">
    <location>
        <begin position="138"/>
        <end position="264"/>
    </location>
</feature>
<dbReference type="OrthoDB" id="240873at2"/>
<dbReference type="Proteomes" id="UP000317369">
    <property type="component" value="Chromosome"/>
</dbReference>
<gene>
    <name evidence="4" type="primary">gfo_5</name>
    <name evidence="4" type="ORF">KS4_25180</name>
</gene>
<dbReference type="AlphaFoldDB" id="A0A517YW40"/>
<keyword evidence="1 4" id="KW-0560">Oxidoreductase</keyword>
<evidence type="ECO:0000313" key="5">
    <source>
        <dbReference type="Proteomes" id="UP000317369"/>
    </source>
</evidence>
<feature type="domain" description="Gfo/Idh/MocA-like oxidoreductase N-terminal" evidence="2">
    <location>
        <begin position="11"/>
        <end position="127"/>
    </location>
</feature>
<evidence type="ECO:0000256" key="1">
    <source>
        <dbReference type="ARBA" id="ARBA00023002"/>
    </source>
</evidence>
<dbReference type="SUPFAM" id="SSF55347">
    <property type="entry name" value="Glyceraldehyde-3-phosphate dehydrogenase-like, C-terminal domain"/>
    <property type="match status" value="1"/>
</dbReference>
<sequence>MTSDDMTNPPIRYALIGCGGFGRFCLDQYKQMSNLKIVGVFDLDQTLCTKTAIEHQITAYTDIDQLLKSDEIDLVHIATPPFAHTNIAIQALNNGKHVLCEKPLTLTLDEAQCMIELARSQKRVLAANLIMRYDPLSQKVKQLIDSNILGQPLHGFFENYAADEPLPPTHWFWKPELSGGIFIEHGVHFFDLYRYWLGDFKISSAQHTARPNQLTDDGRPIMDQVNCTAIVRDYIPVNFYHGFTQPHRLDRQEMRIVFERGSIRLFEWVPTSYELDCILSKHDFEQVQTILQPQSFEITENYSQTDREFHSYNRDYLIDGRYRITGDVQMPKTDLYGHMVRALLDDQITFIHNPNHQRLLTEDNGFTSLQAAVHATELASQLGSPFK</sequence>
<dbReference type="Pfam" id="PF01408">
    <property type="entry name" value="GFO_IDH_MocA"/>
    <property type="match status" value="1"/>
</dbReference>
<dbReference type="GO" id="GO:0047061">
    <property type="term" value="F:glucose-fructose oxidoreductase activity"/>
    <property type="evidence" value="ECO:0007669"/>
    <property type="project" value="UniProtKB-EC"/>
</dbReference>
<proteinExistence type="predicted"/>
<dbReference type="EC" id="1.1.99.28" evidence="4"/>
<dbReference type="Gene3D" id="3.40.50.720">
    <property type="entry name" value="NAD(P)-binding Rossmann-like Domain"/>
    <property type="match status" value="1"/>
</dbReference>
<dbReference type="Gene3D" id="3.30.360.10">
    <property type="entry name" value="Dihydrodipicolinate Reductase, domain 2"/>
    <property type="match status" value="1"/>
</dbReference>
<dbReference type="Pfam" id="PF22725">
    <property type="entry name" value="GFO_IDH_MocA_C3"/>
    <property type="match status" value="1"/>
</dbReference>
<organism evidence="4 5">
    <name type="scientific">Poriferisphaera corsica</name>
    <dbReference type="NCBI Taxonomy" id="2528020"/>
    <lineage>
        <taxon>Bacteria</taxon>
        <taxon>Pseudomonadati</taxon>
        <taxon>Planctomycetota</taxon>
        <taxon>Phycisphaerae</taxon>
        <taxon>Phycisphaerales</taxon>
        <taxon>Phycisphaeraceae</taxon>
        <taxon>Poriferisphaera</taxon>
    </lineage>
</organism>
<dbReference type="KEGG" id="pcor:KS4_25180"/>
<reference evidence="4 5" key="1">
    <citation type="submission" date="2019-02" db="EMBL/GenBank/DDBJ databases">
        <title>Deep-cultivation of Planctomycetes and their phenomic and genomic characterization uncovers novel biology.</title>
        <authorList>
            <person name="Wiegand S."/>
            <person name="Jogler M."/>
            <person name="Boedeker C."/>
            <person name="Pinto D."/>
            <person name="Vollmers J."/>
            <person name="Rivas-Marin E."/>
            <person name="Kohn T."/>
            <person name="Peeters S.H."/>
            <person name="Heuer A."/>
            <person name="Rast P."/>
            <person name="Oberbeckmann S."/>
            <person name="Bunk B."/>
            <person name="Jeske O."/>
            <person name="Meyerdierks A."/>
            <person name="Storesund J.E."/>
            <person name="Kallscheuer N."/>
            <person name="Luecker S."/>
            <person name="Lage O.M."/>
            <person name="Pohl T."/>
            <person name="Merkel B.J."/>
            <person name="Hornburger P."/>
            <person name="Mueller R.-W."/>
            <person name="Bruemmer F."/>
            <person name="Labrenz M."/>
            <person name="Spormann A.M."/>
            <person name="Op den Camp H."/>
            <person name="Overmann J."/>
            <person name="Amann R."/>
            <person name="Jetten M.S.M."/>
            <person name="Mascher T."/>
            <person name="Medema M.H."/>
            <person name="Devos D.P."/>
            <person name="Kaster A.-K."/>
            <person name="Ovreas L."/>
            <person name="Rohde M."/>
            <person name="Galperin M.Y."/>
            <person name="Jogler C."/>
        </authorList>
    </citation>
    <scope>NUCLEOTIDE SEQUENCE [LARGE SCALE GENOMIC DNA]</scope>
    <source>
        <strain evidence="4 5">KS4</strain>
    </source>
</reference>
<dbReference type="InterPro" id="IPR055170">
    <property type="entry name" value="GFO_IDH_MocA-like_dom"/>
</dbReference>
<dbReference type="GO" id="GO:0000166">
    <property type="term" value="F:nucleotide binding"/>
    <property type="evidence" value="ECO:0007669"/>
    <property type="project" value="InterPro"/>
</dbReference>
<protein>
    <submittedName>
        <fullName evidence="4">Glucose--fructose oxidoreductase</fullName>
        <ecNumber evidence="4">1.1.99.28</ecNumber>
    </submittedName>
</protein>
<dbReference type="PANTHER" id="PTHR43818">
    <property type="entry name" value="BCDNA.GH03377"/>
    <property type="match status" value="1"/>
</dbReference>
<dbReference type="SUPFAM" id="SSF51735">
    <property type="entry name" value="NAD(P)-binding Rossmann-fold domains"/>
    <property type="match status" value="1"/>
</dbReference>
<dbReference type="EMBL" id="CP036425">
    <property type="protein sequence ID" value="QDU34448.1"/>
    <property type="molecule type" value="Genomic_DNA"/>
</dbReference>
<evidence type="ECO:0000259" key="2">
    <source>
        <dbReference type="Pfam" id="PF01408"/>
    </source>
</evidence>
<dbReference type="InterPro" id="IPR000683">
    <property type="entry name" value="Gfo/Idh/MocA-like_OxRdtase_N"/>
</dbReference>
<evidence type="ECO:0000313" key="4">
    <source>
        <dbReference type="EMBL" id="QDU34448.1"/>
    </source>
</evidence>
<dbReference type="PANTHER" id="PTHR43818:SF11">
    <property type="entry name" value="BCDNA.GH03377"/>
    <property type="match status" value="1"/>
</dbReference>
<accession>A0A517YW40</accession>